<evidence type="ECO:0000313" key="1">
    <source>
        <dbReference type="EMBL" id="EJW95360.1"/>
    </source>
</evidence>
<reference evidence="1" key="1">
    <citation type="journal article" date="2012" name="PLoS ONE">
        <title>Gene sets for utilization of primary and secondary nutrition supplies in the distal gut of endangered iberian lynx.</title>
        <authorList>
            <person name="Alcaide M."/>
            <person name="Messina E."/>
            <person name="Richter M."/>
            <person name="Bargiela R."/>
            <person name="Peplies J."/>
            <person name="Huws S.A."/>
            <person name="Newbold C.J."/>
            <person name="Golyshin P.N."/>
            <person name="Simon M.A."/>
            <person name="Lopez G."/>
            <person name="Yakimov M.M."/>
            <person name="Ferrer M."/>
        </authorList>
    </citation>
    <scope>NUCLEOTIDE SEQUENCE</scope>
</reference>
<dbReference type="AlphaFoldDB" id="J9C687"/>
<feature type="non-terminal residue" evidence="1">
    <location>
        <position position="92"/>
    </location>
</feature>
<dbReference type="EMBL" id="AMCI01005847">
    <property type="protein sequence ID" value="EJW95360.1"/>
    <property type="molecule type" value="Genomic_DNA"/>
</dbReference>
<gene>
    <name evidence="1" type="ORF">EVA_16532</name>
</gene>
<name>J9C687_9ZZZZ</name>
<sequence>MSKENFLQQLKLLLNDIPEEEQAEALRFYAEYFSDAGPFEEQAILDELGSPERVAASIKAALLGSANENCVNTEQPETEIPLPIYARSKKRT</sequence>
<protein>
    <submittedName>
        <fullName evidence="1">Protein containing DUF1700</fullName>
    </submittedName>
</protein>
<dbReference type="Pfam" id="PF22564">
    <property type="entry name" value="HAAS"/>
    <property type="match status" value="1"/>
</dbReference>
<accession>J9C687</accession>
<organism evidence="1">
    <name type="scientific">gut metagenome</name>
    <dbReference type="NCBI Taxonomy" id="749906"/>
    <lineage>
        <taxon>unclassified sequences</taxon>
        <taxon>metagenomes</taxon>
        <taxon>organismal metagenomes</taxon>
    </lineage>
</organism>
<comment type="caution">
    <text evidence="1">The sequence shown here is derived from an EMBL/GenBank/DDBJ whole genome shotgun (WGS) entry which is preliminary data.</text>
</comment>
<proteinExistence type="predicted"/>